<sequence length="654" mass="69324">MSKYDEYSWSEYNDSSPYSDFSKVRIPRPQYTNPSYPTAGFDRKPPTYDPGNGSYGVPYKLPAKGNFKDEYYDDGSEETLASLETRYPKKTLKTLIVVVVFLILICTALVGISVWLGLRDNSNDEETVKRSLRMKMKGDFKSAYQNPETTEYKDYEKTYCENVNKIFATAQKECNVKGLTRGSIVIDSDLVFYEEKLKAMTKNTDKSFNEIIREIFENNKEKVTYFNDLIEFYAIETVKEASETTVLEISTKLNRSFSSSYDNPQSNEFKTLEKEFCNGIEDSLQKNLSFSQPKCSVNNFKKGSVIVNYIVSFLKIQLEQSIPNIDVVKNIVEVAIEKGIEDYLSSEITNVFTGQPRKVIPQTTMAPKQTPEPTTTEKVTTVESIATNKATTAGSAPTEKATTSGSVTTQETTAGSVATKKATTAGSVGTEETTAGSVATKKATTGGSVGTEETTAGSVATKKATTGGSLGTQETHTGSVATDGVTTAGSLGTQKTHTGSVATDGVTNTGSAATQKTHTGSVATDGVTTAGSAATQKTHTGSVATDGVTNTGSAATQKTHTGSVATDGVTTAGSAATQKTHTGSVATDGVTTAGSAATQKTHTGSVATDGVTNTGSAATQETTTNGPTEITSDGNVQTSTIAATETTSSIVSTT</sequence>
<feature type="compositionally biased region" description="Low complexity" evidence="1">
    <location>
        <begin position="443"/>
        <end position="458"/>
    </location>
</feature>
<comment type="caution">
    <text evidence="4">The sequence shown here is derived from an EMBL/GenBank/DDBJ whole genome shotgun (WGS) entry which is preliminary data.</text>
</comment>
<gene>
    <name evidence="4" type="ORF">DGYR_LOCUS6660</name>
</gene>
<feature type="region of interest" description="Disordered" evidence="1">
    <location>
        <begin position="542"/>
        <end position="567"/>
    </location>
</feature>
<feature type="region of interest" description="Disordered" evidence="1">
    <location>
        <begin position="359"/>
        <end position="525"/>
    </location>
</feature>
<keyword evidence="2" id="KW-1133">Transmembrane helix</keyword>
<reference evidence="4 5" key="1">
    <citation type="submission" date="2020-08" db="EMBL/GenBank/DDBJ databases">
        <authorList>
            <person name="Hejnol A."/>
        </authorList>
    </citation>
    <scope>NUCLEOTIDE SEQUENCE [LARGE SCALE GENOMIC DNA]</scope>
</reference>
<keyword evidence="2" id="KW-0472">Membrane</keyword>
<dbReference type="InterPro" id="IPR000082">
    <property type="entry name" value="SEA_dom"/>
</dbReference>
<feature type="region of interest" description="Disordered" evidence="1">
    <location>
        <begin position="1"/>
        <end position="47"/>
    </location>
</feature>
<keyword evidence="5" id="KW-1185">Reference proteome</keyword>
<feature type="domain" description="SEA" evidence="3">
    <location>
        <begin position="239"/>
        <end position="371"/>
    </location>
</feature>
<evidence type="ECO:0000256" key="2">
    <source>
        <dbReference type="SAM" id="Phobius"/>
    </source>
</evidence>
<feature type="compositionally biased region" description="Polar residues" evidence="1">
    <location>
        <begin position="463"/>
        <end position="525"/>
    </location>
</feature>
<evidence type="ECO:0000313" key="4">
    <source>
        <dbReference type="EMBL" id="CAD5118258.1"/>
    </source>
</evidence>
<dbReference type="EMBL" id="CAJFCJ010000008">
    <property type="protein sequence ID" value="CAD5118258.1"/>
    <property type="molecule type" value="Genomic_DNA"/>
</dbReference>
<feature type="compositionally biased region" description="Polar residues" evidence="1">
    <location>
        <begin position="10"/>
        <end position="19"/>
    </location>
</feature>
<feature type="compositionally biased region" description="Polar residues" evidence="1">
    <location>
        <begin position="384"/>
        <end position="395"/>
    </location>
</feature>
<name>A0A7I8VR91_9ANNE</name>
<feature type="compositionally biased region" description="Low complexity" evidence="1">
    <location>
        <begin position="367"/>
        <end position="383"/>
    </location>
</feature>
<proteinExistence type="predicted"/>
<dbReference type="SUPFAM" id="SSF82671">
    <property type="entry name" value="SEA domain"/>
    <property type="match status" value="1"/>
</dbReference>
<dbReference type="InterPro" id="IPR036364">
    <property type="entry name" value="SEA_dom_sf"/>
</dbReference>
<dbReference type="Proteomes" id="UP000549394">
    <property type="component" value="Unassembled WGS sequence"/>
</dbReference>
<feature type="region of interest" description="Disordered" evidence="1">
    <location>
        <begin position="605"/>
        <end position="634"/>
    </location>
</feature>
<feature type="transmembrane region" description="Helical" evidence="2">
    <location>
        <begin position="95"/>
        <end position="118"/>
    </location>
</feature>
<evidence type="ECO:0000313" key="5">
    <source>
        <dbReference type="Proteomes" id="UP000549394"/>
    </source>
</evidence>
<feature type="compositionally biased region" description="Polar residues" evidence="1">
    <location>
        <begin position="421"/>
        <end position="437"/>
    </location>
</feature>
<accession>A0A7I8VR91</accession>
<protein>
    <submittedName>
        <fullName evidence="4">DgyrCDS6980</fullName>
    </submittedName>
</protein>
<keyword evidence="2" id="KW-0812">Transmembrane</keyword>
<dbReference type="Pfam" id="PF01390">
    <property type="entry name" value="SEA"/>
    <property type="match status" value="2"/>
</dbReference>
<dbReference type="AlphaFoldDB" id="A0A7I8VR91"/>
<dbReference type="PROSITE" id="PS50024">
    <property type="entry name" value="SEA"/>
    <property type="match status" value="1"/>
</dbReference>
<feature type="compositionally biased region" description="Low complexity" evidence="1">
    <location>
        <begin position="402"/>
        <end position="413"/>
    </location>
</feature>
<evidence type="ECO:0000259" key="3">
    <source>
        <dbReference type="PROSITE" id="PS50024"/>
    </source>
</evidence>
<evidence type="ECO:0000256" key="1">
    <source>
        <dbReference type="SAM" id="MobiDB-lite"/>
    </source>
</evidence>
<organism evidence="4 5">
    <name type="scientific">Dimorphilus gyrociliatus</name>
    <dbReference type="NCBI Taxonomy" id="2664684"/>
    <lineage>
        <taxon>Eukaryota</taxon>
        <taxon>Metazoa</taxon>
        <taxon>Spiralia</taxon>
        <taxon>Lophotrochozoa</taxon>
        <taxon>Annelida</taxon>
        <taxon>Polychaeta</taxon>
        <taxon>Polychaeta incertae sedis</taxon>
        <taxon>Dinophilidae</taxon>
        <taxon>Dimorphilus</taxon>
    </lineage>
</organism>